<reference evidence="2 3" key="1">
    <citation type="journal article" date="2023" name="Arcadia Sci">
        <title>De novo assembly of a long-read Amblyomma americanum tick genome.</title>
        <authorList>
            <person name="Chou S."/>
            <person name="Poskanzer K.E."/>
            <person name="Rollins M."/>
            <person name="Thuy-Boun P.S."/>
        </authorList>
    </citation>
    <scope>NUCLEOTIDE SEQUENCE [LARGE SCALE GENOMIC DNA]</scope>
    <source>
        <strain evidence="2">F_SG_1</strain>
        <tissue evidence="2">Salivary glands</tissue>
    </source>
</reference>
<proteinExistence type="predicted"/>
<name>A0AAQ4EKC2_AMBAM</name>
<dbReference type="AlphaFoldDB" id="A0AAQ4EKC2"/>
<comment type="caution">
    <text evidence="2">The sequence shown here is derived from an EMBL/GenBank/DDBJ whole genome shotgun (WGS) entry which is preliminary data.</text>
</comment>
<gene>
    <name evidence="2" type="ORF">V5799_031545</name>
</gene>
<protein>
    <submittedName>
        <fullName evidence="2">Uncharacterized protein</fullName>
    </submittedName>
</protein>
<evidence type="ECO:0000313" key="2">
    <source>
        <dbReference type="EMBL" id="KAK8775110.1"/>
    </source>
</evidence>
<keyword evidence="3" id="KW-1185">Reference proteome</keyword>
<sequence length="76" mass="8602">MEDRLIGRLLRATLRSLKGNQLLNFPTTPSRCRRFTRADPSTPQPRCPQRFVKAGRADRRLPISGPGCKATPERDV</sequence>
<accession>A0AAQ4EKC2</accession>
<dbReference type="Proteomes" id="UP001321473">
    <property type="component" value="Unassembled WGS sequence"/>
</dbReference>
<evidence type="ECO:0000313" key="3">
    <source>
        <dbReference type="Proteomes" id="UP001321473"/>
    </source>
</evidence>
<feature type="region of interest" description="Disordered" evidence="1">
    <location>
        <begin position="28"/>
        <end position="49"/>
    </location>
</feature>
<dbReference type="EMBL" id="JARKHS020014523">
    <property type="protein sequence ID" value="KAK8775110.1"/>
    <property type="molecule type" value="Genomic_DNA"/>
</dbReference>
<organism evidence="2 3">
    <name type="scientific">Amblyomma americanum</name>
    <name type="common">Lone star tick</name>
    <dbReference type="NCBI Taxonomy" id="6943"/>
    <lineage>
        <taxon>Eukaryota</taxon>
        <taxon>Metazoa</taxon>
        <taxon>Ecdysozoa</taxon>
        <taxon>Arthropoda</taxon>
        <taxon>Chelicerata</taxon>
        <taxon>Arachnida</taxon>
        <taxon>Acari</taxon>
        <taxon>Parasitiformes</taxon>
        <taxon>Ixodida</taxon>
        <taxon>Ixodoidea</taxon>
        <taxon>Ixodidae</taxon>
        <taxon>Amblyomminae</taxon>
        <taxon>Amblyomma</taxon>
    </lineage>
</organism>
<evidence type="ECO:0000256" key="1">
    <source>
        <dbReference type="SAM" id="MobiDB-lite"/>
    </source>
</evidence>